<dbReference type="AlphaFoldDB" id="A0A2R6X075"/>
<dbReference type="PANTHER" id="PTHR35631">
    <property type="entry name" value="OS08G0114150 PROTEIN"/>
    <property type="match status" value="1"/>
</dbReference>
<feature type="chain" id="PRO_5015303271" evidence="1">
    <location>
        <begin position="29"/>
        <end position="105"/>
    </location>
</feature>
<evidence type="ECO:0000256" key="1">
    <source>
        <dbReference type="SAM" id="SignalP"/>
    </source>
</evidence>
<protein>
    <submittedName>
        <fullName evidence="2">Uncharacterized protein</fullName>
    </submittedName>
</protein>
<accession>A0A2R6X075</accession>
<reference evidence="3" key="1">
    <citation type="journal article" date="2017" name="Cell">
        <title>Insights into land plant evolution garnered from the Marchantia polymorpha genome.</title>
        <authorList>
            <person name="Bowman J.L."/>
            <person name="Kohchi T."/>
            <person name="Yamato K.T."/>
            <person name="Jenkins J."/>
            <person name="Shu S."/>
            <person name="Ishizaki K."/>
            <person name="Yamaoka S."/>
            <person name="Nishihama R."/>
            <person name="Nakamura Y."/>
            <person name="Berger F."/>
            <person name="Adam C."/>
            <person name="Aki S.S."/>
            <person name="Althoff F."/>
            <person name="Araki T."/>
            <person name="Arteaga-Vazquez M.A."/>
            <person name="Balasubrmanian S."/>
            <person name="Barry K."/>
            <person name="Bauer D."/>
            <person name="Boehm C.R."/>
            <person name="Briginshaw L."/>
            <person name="Caballero-Perez J."/>
            <person name="Catarino B."/>
            <person name="Chen F."/>
            <person name="Chiyoda S."/>
            <person name="Chovatia M."/>
            <person name="Davies K.M."/>
            <person name="Delmans M."/>
            <person name="Demura T."/>
            <person name="Dierschke T."/>
            <person name="Dolan L."/>
            <person name="Dorantes-Acosta A.E."/>
            <person name="Eklund D.M."/>
            <person name="Florent S.N."/>
            <person name="Flores-Sandoval E."/>
            <person name="Fujiyama A."/>
            <person name="Fukuzawa H."/>
            <person name="Galik B."/>
            <person name="Grimanelli D."/>
            <person name="Grimwood J."/>
            <person name="Grossniklaus U."/>
            <person name="Hamada T."/>
            <person name="Haseloff J."/>
            <person name="Hetherington A.J."/>
            <person name="Higo A."/>
            <person name="Hirakawa Y."/>
            <person name="Hundley H.N."/>
            <person name="Ikeda Y."/>
            <person name="Inoue K."/>
            <person name="Inoue S.I."/>
            <person name="Ishida S."/>
            <person name="Jia Q."/>
            <person name="Kakita M."/>
            <person name="Kanazawa T."/>
            <person name="Kawai Y."/>
            <person name="Kawashima T."/>
            <person name="Kennedy M."/>
            <person name="Kinose K."/>
            <person name="Kinoshita T."/>
            <person name="Kohara Y."/>
            <person name="Koide E."/>
            <person name="Komatsu K."/>
            <person name="Kopischke S."/>
            <person name="Kubo M."/>
            <person name="Kyozuka J."/>
            <person name="Lagercrantz U."/>
            <person name="Lin S.S."/>
            <person name="Lindquist E."/>
            <person name="Lipzen A.M."/>
            <person name="Lu C.W."/>
            <person name="De Luna E."/>
            <person name="Martienssen R.A."/>
            <person name="Minamino N."/>
            <person name="Mizutani M."/>
            <person name="Mizutani M."/>
            <person name="Mochizuki N."/>
            <person name="Monte I."/>
            <person name="Mosher R."/>
            <person name="Nagasaki H."/>
            <person name="Nakagami H."/>
            <person name="Naramoto S."/>
            <person name="Nishitani K."/>
            <person name="Ohtani M."/>
            <person name="Okamoto T."/>
            <person name="Okumura M."/>
            <person name="Phillips J."/>
            <person name="Pollak B."/>
            <person name="Reinders A."/>
            <person name="Rovekamp M."/>
            <person name="Sano R."/>
            <person name="Sawa S."/>
            <person name="Schmid M.W."/>
            <person name="Shirakawa M."/>
            <person name="Solano R."/>
            <person name="Spunde A."/>
            <person name="Suetsugu N."/>
            <person name="Sugano S."/>
            <person name="Sugiyama A."/>
            <person name="Sun R."/>
            <person name="Suzuki Y."/>
            <person name="Takenaka M."/>
            <person name="Takezawa D."/>
            <person name="Tomogane H."/>
            <person name="Tsuzuki M."/>
            <person name="Ueda T."/>
            <person name="Umeda M."/>
            <person name="Ward J.M."/>
            <person name="Watanabe Y."/>
            <person name="Yazaki K."/>
            <person name="Yokoyama R."/>
            <person name="Yoshitake Y."/>
            <person name="Yotsui I."/>
            <person name="Zachgo S."/>
            <person name="Schmutz J."/>
        </authorList>
    </citation>
    <scope>NUCLEOTIDE SEQUENCE [LARGE SCALE GENOMIC DNA]</scope>
    <source>
        <strain evidence="3">Tak-1</strain>
    </source>
</reference>
<dbReference type="Gramene" id="Mp6g19240.1">
    <property type="protein sequence ID" value="Mp6g19240.1.cds"/>
    <property type="gene ID" value="Mp6g19240"/>
</dbReference>
<keyword evidence="1" id="KW-0732">Signal</keyword>
<gene>
    <name evidence="2" type="ORF">MARPO_0045s0139</name>
</gene>
<dbReference type="Proteomes" id="UP000244005">
    <property type="component" value="Unassembled WGS sequence"/>
</dbReference>
<sequence>MRSIPFSAFWLRSSVVSVLISLISDTRVIDPHDINLISFTGVGPKGQLAVSDPPVSPWYCTTSLAGAAHLSSSGRPMNFQIGSSVMVKSYYNTDELQCSQLYQYT</sequence>
<proteinExistence type="predicted"/>
<dbReference type="EMBL" id="KZ772717">
    <property type="protein sequence ID" value="PTQ39496.1"/>
    <property type="molecule type" value="Genomic_DNA"/>
</dbReference>
<name>A0A2R6X075_MARPO</name>
<feature type="signal peptide" evidence="1">
    <location>
        <begin position="1"/>
        <end position="28"/>
    </location>
</feature>
<dbReference type="PANTHER" id="PTHR35631:SF15">
    <property type="entry name" value="OS08G0114175 PROTEIN"/>
    <property type="match status" value="1"/>
</dbReference>
<keyword evidence="3" id="KW-1185">Reference proteome</keyword>
<evidence type="ECO:0000313" key="3">
    <source>
        <dbReference type="Proteomes" id="UP000244005"/>
    </source>
</evidence>
<evidence type="ECO:0000313" key="2">
    <source>
        <dbReference type="EMBL" id="PTQ39496.1"/>
    </source>
</evidence>
<organism evidence="2 3">
    <name type="scientific">Marchantia polymorpha</name>
    <name type="common">Common liverwort</name>
    <name type="synonym">Marchantia aquatica</name>
    <dbReference type="NCBI Taxonomy" id="3197"/>
    <lineage>
        <taxon>Eukaryota</taxon>
        <taxon>Viridiplantae</taxon>
        <taxon>Streptophyta</taxon>
        <taxon>Embryophyta</taxon>
        <taxon>Marchantiophyta</taxon>
        <taxon>Marchantiopsida</taxon>
        <taxon>Marchantiidae</taxon>
        <taxon>Marchantiales</taxon>
        <taxon>Marchantiaceae</taxon>
        <taxon>Marchantia</taxon>
    </lineage>
</organism>